<keyword evidence="4 5" id="KW-0975">Bacterial flagellum</keyword>
<evidence type="ECO:0000259" key="7">
    <source>
        <dbReference type="Pfam" id="PF07195"/>
    </source>
</evidence>
<dbReference type="Pfam" id="PF07195">
    <property type="entry name" value="FliD_C"/>
    <property type="match status" value="1"/>
</dbReference>
<dbReference type="OrthoDB" id="9810816at2"/>
<evidence type="ECO:0000256" key="3">
    <source>
        <dbReference type="ARBA" id="ARBA00023054"/>
    </source>
</evidence>
<evidence type="ECO:0000256" key="5">
    <source>
        <dbReference type="RuleBase" id="RU362066"/>
    </source>
</evidence>
<comment type="subunit">
    <text evidence="2 5">Homopentamer.</text>
</comment>
<keyword evidence="8" id="KW-0282">Flagellum</keyword>
<accession>A0A318JPG2</accession>
<proteinExistence type="inferred from homology"/>
<dbReference type="Proteomes" id="UP000248395">
    <property type="component" value="Unassembled WGS sequence"/>
</dbReference>
<dbReference type="GO" id="GO:0071973">
    <property type="term" value="P:bacterial-type flagellum-dependent cell motility"/>
    <property type="evidence" value="ECO:0007669"/>
    <property type="project" value="TreeGrafter"/>
</dbReference>
<name>A0A318JPG2_9NEIS</name>
<evidence type="ECO:0000259" key="6">
    <source>
        <dbReference type="Pfam" id="PF02465"/>
    </source>
</evidence>
<comment type="subcellular location">
    <subcellularLocation>
        <location evidence="5">Secreted</location>
    </subcellularLocation>
    <subcellularLocation>
        <location evidence="5">Bacterial flagellum</location>
    </subcellularLocation>
</comment>
<comment type="caution">
    <text evidence="8">The sequence shown here is derived from an EMBL/GenBank/DDBJ whole genome shotgun (WGS) entry which is preliminary data.</text>
</comment>
<gene>
    <name evidence="8" type="ORF">DFR38_101139</name>
</gene>
<keyword evidence="3" id="KW-0175">Coiled coil</keyword>
<evidence type="ECO:0000256" key="1">
    <source>
        <dbReference type="ARBA" id="ARBA00009764"/>
    </source>
</evidence>
<dbReference type="EMBL" id="QJKC01000001">
    <property type="protein sequence ID" value="PXX51079.1"/>
    <property type="molecule type" value="Genomic_DNA"/>
</dbReference>
<evidence type="ECO:0000313" key="8">
    <source>
        <dbReference type="EMBL" id="PXX51079.1"/>
    </source>
</evidence>
<comment type="function">
    <text evidence="5">Required for morphogenesis and for the elongation of the flagellar filament by facilitating polymerization of the flagellin monomers at the tip of growing filament. Forms a capping structure, which prevents flagellin subunits (transported through the central channel of the flagellum) from leaking out without polymerization at the distal end.</text>
</comment>
<keyword evidence="8" id="KW-0969">Cilium</keyword>
<evidence type="ECO:0000256" key="2">
    <source>
        <dbReference type="ARBA" id="ARBA00011255"/>
    </source>
</evidence>
<organism evidence="8 9">
    <name type="scientific">Aquitalea magnusonii</name>
    <dbReference type="NCBI Taxonomy" id="332411"/>
    <lineage>
        <taxon>Bacteria</taxon>
        <taxon>Pseudomonadati</taxon>
        <taxon>Pseudomonadota</taxon>
        <taxon>Betaproteobacteria</taxon>
        <taxon>Neisseriales</taxon>
        <taxon>Chromobacteriaceae</taxon>
        <taxon>Aquitalea</taxon>
    </lineage>
</organism>
<feature type="domain" description="Flagellar hook-associated protein 2 C-terminal" evidence="7">
    <location>
        <begin position="230"/>
        <end position="445"/>
    </location>
</feature>
<comment type="similarity">
    <text evidence="1 5">Belongs to the FliD family.</text>
</comment>
<evidence type="ECO:0000256" key="4">
    <source>
        <dbReference type="ARBA" id="ARBA00023143"/>
    </source>
</evidence>
<dbReference type="Pfam" id="PF02465">
    <property type="entry name" value="FliD_N"/>
    <property type="match status" value="1"/>
</dbReference>
<keyword evidence="9" id="KW-1185">Reference proteome</keyword>
<dbReference type="InterPro" id="IPR003481">
    <property type="entry name" value="FliD_N"/>
</dbReference>
<dbReference type="InterPro" id="IPR040026">
    <property type="entry name" value="FliD"/>
</dbReference>
<dbReference type="AlphaFoldDB" id="A0A318JPG2"/>
<dbReference type="PANTHER" id="PTHR30288:SF0">
    <property type="entry name" value="FLAGELLAR HOOK-ASSOCIATED PROTEIN 2"/>
    <property type="match status" value="1"/>
</dbReference>
<evidence type="ECO:0000313" key="9">
    <source>
        <dbReference type="Proteomes" id="UP000248395"/>
    </source>
</evidence>
<keyword evidence="5" id="KW-0964">Secreted</keyword>
<reference evidence="8 9" key="1">
    <citation type="submission" date="2018-05" db="EMBL/GenBank/DDBJ databases">
        <title>Genomic Encyclopedia of Type Strains, Phase IV (KMG-IV): sequencing the most valuable type-strain genomes for metagenomic binning, comparative biology and taxonomic classification.</title>
        <authorList>
            <person name="Goeker M."/>
        </authorList>
    </citation>
    <scope>NUCLEOTIDE SEQUENCE [LARGE SCALE GENOMIC DNA]</scope>
    <source>
        <strain evidence="8 9">DSM 25134</strain>
    </source>
</reference>
<dbReference type="InterPro" id="IPR010809">
    <property type="entry name" value="FliD_C"/>
</dbReference>
<dbReference type="GO" id="GO:0007155">
    <property type="term" value="P:cell adhesion"/>
    <property type="evidence" value="ECO:0007669"/>
    <property type="project" value="InterPro"/>
</dbReference>
<dbReference type="GO" id="GO:0009424">
    <property type="term" value="C:bacterial-type flagellum hook"/>
    <property type="evidence" value="ECO:0007669"/>
    <property type="project" value="UniProtKB-UniRule"/>
</dbReference>
<dbReference type="GO" id="GO:0005576">
    <property type="term" value="C:extracellular region"/>
    <property type="evidence" value="ECO:0007669"/>
    <property type="project" value="UniProtKB-SubCell"/>
</dbReference>
<keyword evidence="8" id="KW-0966">Cell projection</keyword>
<dbReference type="GO" id="GO:0009421">
    <property type="term" value="C:bacterial-type flagellum filament cap"/>
    <property type="evidence" value="ECO:0007669"/>
    <property type="project" value="InterPro"/>
</dbReference>
<dbReference type="RefSeq" id="WP_059285149.1">
    <property type="nucleotide sequence ID" value="NZ_LNQU01000016.1"/>
</dbReference>
<protein>
    <recommendedName>
        <fullName evidence="5">Flagellar hook-associated protein 2</fullName>
        <shortName evidence="5">HAP2</shortName>
    </recommendedName>
    <alternativeName>
        <fullName evidence="5">Flagellar cap protein</fullName>
    </alternativeName>
</protein>
<dbReference type="PANTHER" id="PTHR30288">
    <property type="entry name" value="FLAGELLAR CAP/ASSEMBLY PROTEIN FLID"/>
    <property type="match status" value="1"/>
</dbReference>
<feature type="domain" description="Flagellar hook-associated protein 2 N-terminal" evidence="6">
    <location>
        <begin position="13"/>
        <end position="106"/>
    </location>
</feature>
<sequence length="455" mass="46371">MSAASITTTAGPLDVQTIVSQLMTVEQQPLTDSQNKVSTYKTELSDMGQISSALSALQTSVSSLSSGAFLQTYKATTSDSTIASVATSTGGIAGTYQLNVSKLAQSRQLVFDQNSSGQPITSATTALSGVPSSLTFSVAGTATTVNLNNGGSGGESLQNISDAINAANAGVNASVVQYNGNYSLVIASANSGSANAFSVTAGGSDSGNTSGNTLAGLQQSSTAATESFAASDALMTVNGVNVSSSSNTVTGVITGATVNLEKIGQVSIGMSQDTSGIASTLQGFVDAYNKVYNTTSTAFNGDMKGDDSLLSIQDQLSSVLQTQVPGVDATTSYAYLSQVGISLQKDGTLALDQTAFNKALTSNPTAVANLFGNSSSTGFADRFNTTINNLLGPTGIVATKQNDLNQSVTDETNHQTEIQTNLDALRTSYLQQYTTLNATLAQMQQSTSNLAGLLA</sequence>